<dbReference type="GO" id="GO:0000917">
    <property type="term" value="P:division septum assembly"/>
    <property type="evidence" value="ECO:0007669"/>
    <property type="project" value="UniProtKB-KW"/>
</dbReference>
<evidence type="ECO:0000256" key="2">
    <source>
        <dbReference type="ARBA" id="ARBA00023210"/>
    </source>
</evidence>
<dbReference type="InterPro" id="IPR036751">
    <property type="entry name" value="SpoVG_sf"/>
</dbReference>
<proteinExistence type="predicted"/>
<keyword evidence="2" id="KW-0717">Septation</keyword>
<gene>
    <name evidence="4" type="primary">spoVG_1</name>
    <name evidence="4" type="ORF">AULFYP135_00305</name>
</gene>
<evidence type="ECO:0000256" key="3">
    <source>
        <dbReference type="ARBA" id="ARBA00023306"/>
    </source>
</evidence>
<evidence type="ECO:0000313" key="4">
    <source>
        <dbReference type="EMBL" id="VYS77392.1"/>
    </source>
</evidence>
<keyword evidence="3" id="KW-0131">Cell cycle</keyword>
<reference evidence="4" key="1">
    <citation type="submission" date="2019-11" db="EMBL/GenBank/DDBJ databases">
        <authorList>
            <person name="Feng L."/>
        </authorList>
    </citation>
    <scope>NUCLEOTIDE SEQUENCE</scope>
    <source>
        <strain evidence="4">AundefinedLFYP135</strain>
    </source>
</reference>
<name>A0A6N2R933_9FIRM</name>
<evidence type="ECO:0000256" key="1">
    <source>
        <dbReference type="ARBA" id="ARBA00022618"/>
    </source>
</evidence>
<protein>
    <submittedName>
        <fullName evidence="4">Septation protein SpoVG</fullName>
    </submittedName>
</protein>
<dbReference type="Pfam" id="PF04026">
    <property type="entry name" value="SpoVG"/>
    <property type="match status" value="1"/>
</dbReference>
<dbReference type="EMBL" id="CACRSL010000003">
    <property type="protein sequence ID" value="VYS77392.1"/>
    <property type="molecule type" value="Genomic_DNA"/>
</dbReference>
<dbReference type="PANTHER" id="PTHR38429:SF1">
    <property type="entry name" value="SEPTATION PROTEIN SPOVG-RELATED"/>
    <property type="match status" value="1"/>
</dbReference>
<sequence length="108" mass="12279">MKISDIRIRKTYSANRLRAMVSVTVDSDFAVHDIKIIEGPDRLFVAMPSRKDENGVYRDICHPITTAARRQLEDAIIHAYQEYLATAELLPLEEEEPPKVDTPEAAQL</sequence>
<dbReference type="InterPro" id="IPR007170">
    <property type="entry name" value="SpoVG"/>
</dbReference>
<organism evidence="4">
    <name type="scientific">uncultured Anaerotruncus sp</name>
    <dbReference type="NCBI Taxonomy" id="905011"/>
    <lineage>
        <taxon>Bacteria</taxon>
        <taxon>Bacillati</taxon>
        <taxon>Bacillota</taxon>
        <taxon>Clostridia</taxon>
        <taxon>Eubacteriales</taxon>
        <taxon>Oscillospiraceae</taxon>
        <taxon>Anaerotruncus</taxon>
        <taxon>environmental samples</taxon>
    </lineage>
</organism>
<dbReference type="AlphaFoldDB" id="A0A6N2R933"/>
<dbReference type="Gene3D" id="3.30.1120.40">
    <property type="entry name" value="Stage V sporulation protein G"/>
    <property type="match status" value="1"/>
</dbReference>
<dbReference type="GO" id="GO:0030435">
    <property type="term" value="P:sporulation resulting in formation of a cellular spore"/>
    <property type="evidence" value="ECO:0007669"/>
    <property type="project" value="InterPro"/>
</dbReference>
<dbReference type="PANTHER" id="PTHR38429">
    <property type="entry name" value="SEPTATION PROTEIN SPOVG-RELATED"/>
    <property type="match status" value="1"/>
</dbReference>
<accession>A0A6N2R933</accession>
<dbReference type="SUPFAM" id="SSF160537">
    <property type="entry name" value="SpoVG-like"/>
    <property type="match status" value="1"/>
</dbReference>
<keyword evidence="1" id="KW-0132">Cell division</keyword>